<dbReference type="AlphaFoldDB" id="A0A1H7FRN9"/>
<keyword evidence="1" id="KW-0732">Signal</keyword>
<evidence type="ECO:0008006" key="4">
    <source>
        <dbReference type="Google" id="ProtNLM"/>
    </source>
</evidence>
<dbReference type="EMBL" id="FOBF01000001">
    <property type="protein sequence ID" value="SEK27867.1"/>
    <property type="molecule type" value="Genomic_DNA"/>
</dbReference>
<evidence type="ECO:0000256" key="1">
    <source>
        <dbReference type="SAM" id="SignalP"/>
    </source>
</evidence>
<name>A0A1H7FRN9_9ACTN</name>
<proteinExistence type="predicted"/>
<reference evidence="2 3" key="1">
    <citation type="submission" date="2016-10" db="EMBL/GenBank/DDBJ databases">
        <authorList>
            <person name="de Groot N.N."/>
        </authorList>
    </citation>
    <scope>NUCLEOTIDE SEQUENCE [LARGE SCALE GENOMIC DNA]</scope>
    <source>
        <strain evidence="2 3">DSM 43357</strain>
    </source>
</reference>
<accession>A0A1H7FRN9</accession>
<sequence length="163" mass="17036">MNTRTSIKACLAVLTLAGGSLLSAAPATATAQATPALFAPPCEGEPLRRAPIRSDQSETYGYLRLHSDEGGVCAELTVKRSLWPYRKKMSVSVARCEEQGSRCVPAGSARSVRVTAADGAGRRSAGPVRQPLAPGSCVRVKAVIEPYTGTDVGMGIARFTACL</sequence>
<dbReference type="Proteomes" id="UP000198953">
    <property type="component" value="Unassembled WGS sequence"/>
</dbReference>
<gene>
    <name evidence="2" type="ORF">SAMN05660976_00154</name>
</gene>
<evidence type="ECO:0000313" key="3">
    <source>
        <dbReference type="Proteomes" id="UP000198953"/>
    </source>
</evidence>
<feature type="chain" id="PRO_5039406534" description="Secreted protein" evidence="1">
    <location>
        <begin position="30"/>
        <end position="163"/>
    </location>
</feature>
<keyword evidence="3" id="KW-1185">Reference proteome</keyword>
<evidence type="ECO:0000313" key="2">
    <source>
        <dbReference type="EMBL" id="SEK27867.1"/>
    </source>
</evidence>
<dbReference type="RefSeq" id="WP_091097512.1">
    <property type="nucleotide sequence ID" value="NZ_FOBF01000001.1"/>
</dbReference>
<feature type="signal peptide" evidence="1">
    <location>
        <begin position="1"/>
        <end position="29"/>
    </location>
</feature>
<organism evidence="2 3">
    <name type="scientific">Nonomuraea pusilla</name>
    <dbReference type="NCBI Taxonomy" id="46177"/>
    <lineage>
        <taxon>Bacteria</taxon>
        <taxon>Bacillati</taxon>
        <taxon>Actinomycetota</taxon>
        <taxon>Actinomycetes</taxon>
        <taxon>Streptosporangiales</taxon>
        <taxon>Streptosporangiaceae</taxon>
        <taxon>Nonomuraea</taxon>
    </lineage>
</organism>
<protein>
    <recommendedName>
        <fullName evidence="4">Secreted protein</fullName>
    </recommendedName>
</protein>